<accession>F5R884</accession>
<protein>
    <recommendedName>
        <fullName evidence="3">Thymidylate kinase</fullName>
    </recommendedName>
</protein>
<sequence length="109" mass="11555">MSALLVILEGPQGCGKTTAAPFIAQAFGCTDIYADEPSRRAVETALYEGRRVLACVSGNFFFAPTDEAAPVIRISIEGDRPTPTLMTLLAALEQPAGCMALQTIAERHA</sequence>
<dbReference type="SUPFAM" id="SSF52540">
    <property type="entry name" value="P-loop containing nucleoside triphosphate hydrolases"/>
    <property type="match status" value="1"/>
</dbReference>
<dbReference type="OrthoDB" id="9791543at2"/>
<name>F5R884_METUF</name>
<organism evidence="1 2">
    <name type="scientific">Methyloversatilis universalis (strain ATCC BAA-1314 / DSM 25237 / JCM 13912 / CCUG 52030 / FAM5)</name>
    <dbReference type="NCBI Taxonomy" id="1000565"/>
    <lineage>
        <taxon>Bacteria</taxon>
        <taxon>Pseudomonadati</taxon>
        <taxon>Pseudomonadota</taxon>
        <taxon>Betaproteobacteria</taxon>
        <taxon>Nitrosomonadales</taxon>
        <taxon>Sterolibacteriaceae</taxon>
        <taxon>Methyloversatilis</taxon>
    </lineage>
</organism>
<dbReference type="AlphaFoldDB" id="F5R884"/>
<dbReference type="EMBL" id="AFHG01000029">
    <property type="protein sequence ID" value="EGK73342.1"/>
    <property type="molecule type" value="Genomic_DNA"/>
</dbReference>
<reference evidence="1 2" key="1">
    <citation type="journal article" date="2011" name="J. Bacteriol.">
        <title>Genome sequence of Methyloversatilis universalis FAM5T, a methylotrophic representative of the order Rhodocyclales.</title>
        <authorList>
            <person name="Kittichotirat W."/>
            <person name="Good N.M."/>
            <person name="Hall R."/>
            <person name="Bringel F."/>
            <person name="Lajus A."/>
            <person name="Medigue C."/>
            <person name="Smalley N.E."/>
            <person name="Beck D."/>
            <person name="Bumgarner R."/>
            <person name="Vuilleumier S."/>
            <person name="Kalyuzhnaya M.G."/>
        </authorList>
    </citation>
    <scope>NUCLEOTIDE SEQUENCE [LARGE SCALE GENOMIC DNA]</scope>
    <source>
        <strain evidence="2">ATCC BAA-1314 / JCM 13912 / FAM5</strain>
    </source>
</reference>
<keyword evidence="2" id="KW-1185">Reference proteome</keyword>
<gene>
    <name evidence="1" type="ORF">METUNv1_00520</name>
</gene>
<dbReference type="STRING" id="1000565.METUNv1_00520"/>
<proteinExistence type="predicted"/>
<comment type="caution">
    <text evidence="1">The sequence shown here is derived from an EMBL/GenBank/DDBJ whole genome shotgun (WGS) entry which is preliminary data.</text>
</comment>
<dbReference type="Proteomes" id="UP000005019">
    <property type="component" value="Unassembled WGS sequence"/>
</dbReference>
<dbReference type="Gene3D" id="3.40.50.300">
    <property type="entry name" value="P-loop containing nucleotide triphosphate hydrolases"/>
    <property type="match status" value="1"/>
</dbReference>
<dbReference type="InterPro" id="IPR027417">
    <property type="entry name" value="P-loop_NTPase"/>
</dbReference>
<evidence type="ECO:0008006" key="3">
    <source>
        <dbReference type="Google" id="ProtNLM"/>
    </source>
</evidence>
<evidence type="ECO:0000313" key="2">
    <source>
        <dbReference type="Proteomes" id="UP000005019"/>
    </source>
</evidence>
<evidence type="ECO:0000313" key="1">
    <source>
        <dbReference type="EMBL" id="EGK73342.1"/>
    </source>
</evidence>
<dbReference type="RefSeq" id="WP_008058526.1">
    <property type="nucleotide sequence ID" value="NZ_AFHG01000029.1"/>
</dbReference>